<proteinExistence type="predicted"/>
<evidence type="ECO:0000313" key="8">
    <source>
        <dbReference type="RefSeq" id="XP_010414028.1"/>
    </source>
</evidence>
<evidence type="ECO:0000256" key="5">
    <source>
        <dbReference type="ARBA" id="ARBA00023242"/>
    </source>
</evidence>
<keyword evidence="5" id="KW-0539">Nucleus</keyword>
<evidence type="ECO:0000313" key="7">
    <source>
        <dbReference type="Proteomes" id="UP000694864"/>
    </source>
</evidence>
<dbReference type="Pfam" id="PF03754">
    <property type="entry name" value="At2g31720-like"/>
    <property type="match status" value="1"/>
</dbReference>
<dbReference type="PANTHER" id="PTHR31541:SF56">
    <property type="entry name" value="DOMAIN PROTEIN, PUTATIVE (DUF313)-RELATED"/>
    <property type="match status" value="1"/>
</dbReference>
<feature type="region of interest" description="Disordered" evidence="6">
    <location>
        <begin position="208"/>
        <end position="270"/>
    </location>
</feature>
<dbReference type="SUPFAM" id="SSF101936">
    <property type="entry name" value="DNA-binding pseudobarrel domain"/>
    <property type="match status" value="1"/>
</dbReference>
<evidence type="ECO:0000256" key="6">
    <source>
        <dbReference type="SAM" id="MobiDB-lite"/>
    </source>
</evidence>
<dbReference type="PANTHER" id="PTHR31541">
    <property type="entry name" value="B3 DOMAIN PLANT PROTEIN-RELATED"/>
    <property type="match status" value="1"/>
</dbReference>
<dbReference type="Proteomes" id="UP000694864">
    <property type="component" value="Chromosome 7"/>
</dbReference>
<dbReference type="GeneID" id="104700241"/>
<accession>A0ABM0SP09</accession>
<keyword evidence="3" id="KW-0238">DNA-binding</keyword>
<keyword evidence="7" id="KW-1185">Reference proteome</keyword>
<reference evidence="7" key="1">
    <citation type="journal article" date="2014" name="Nat. Commun.">
        <title>The emerging biofuel crop Camelina sativa retains a highly undifferentiated hexaploid genome structure.</title>
        <authorList>
            <person name="Kagale S."/>
            <person name="Koh C."/>
            <person name="Nixon J."/>
            <person name="Bollina V."/>
            <person name="Clarke W.E."/>
            <person name="Tuteja R."/>
            <person name="Spillane C."/>
            <person name="Robinson S.J."/>
            <person name="Links M.G."/>
            <person name="Clarke C."/>
            <person name="Higgins E.E."/>
            <person name="Huebert T."/>
            <person name="Sharpe A.G."/>
            <person name="Parkin I.A."/>
        </authorList>
    </citation>
    <scope>NUCLEOTIDE SEQUENCE [LARGE SCALE GENOMIC DNA]</scope>
    <source>
        <strain evidence="7">cv. DH55</strain>
    </source>
</reference>
<protein>
    <submittedName>
        <fullName evidence="8">B3 domain-containing protein At2g27410</fullName>
    </submittedName>
</protein>
<feature type="region of interest" description="Disordered" evidence="6">
    <location>
        <begin position="15"/>
        <end position="60"/>
    </location>
</feature>
<organism evidence="7 8">
    <name type="scientific">Camelina sativa</name>
    <name type="common">False flax</name>
    <name type="synonym">Myagrum sativum</name>
    <dbReference type="NCBI Taxonomy" id="90675"/>
    <lineage>
        <taxon>Eukaryota</taxon>
        <taxon>Viridiplantae</taxon>
        <taxon>Streptophyta</taxon>
        <taxon>Embryophyta</taxon>
        <taxon>Tracheophyta</taxon>
        <taxon>Spermatophyta</taxon>
        <taxon>Magnoliopsida</taxon>
        <taxon>eudicotyledons</taxon>
        <taxon>Gunneridae</taxon>
        <taxon>Pentapetalae</taxon>
        <taxon>rosids</taxon>
        <taxon>malvids</taxon>
        <taxon>Brassicales</taxon>
        <taxon>Brassicaceae</taxon>
        <taxon>Camelineae</taxon>
        <taxon>Camelina</taxon>
    </lineage>
</organism>
<evidence type="ECO:0000256" key="2">
    <source>
        <dbReference type="ARBA" id="ARBA00023015"/>
    </source>
</evidence>
<dbReference type="RefSeq" id="XP_010414028.1">
    <property type="nucleotide sequence ID" value="XM_010415726.1"/>
</dbReference>
<sequence length="270" mass="30198">MAACDRKSKINYFRGASTTEKPNLDSDSCRSSCVRVRSKGKQPVDMGKKSRKKRKVERGLDVEPKQMIPPEWLLDVMRREENGYNPKLISTRKLFASDLNKQKARLSVPFLQVHNPDFLTEQERIHIHENAIELREEGVSVDLVDPNMKKHALDLRKWNMNGNWYYSFCKDWNHVLEANKSFEVNDVYPLWSFRSGNGKLCFALVPSDQETSSSHGGGSTSGESGRDGASTSGESAQIPLPVNHPSPPAGKRDSSHSSQGCSGESSSRSS</sequence>
<dbReference type="InterPro" id="IPR015300">
    <property type="entry name" value="DNA-bd_pseudobarrel_sf"/>
</dbReference>
<dbReference type="InterPro" id="IPR005508">
    <property type="entry name" value="At2g31720-like"/>
</dbReference>
<dbReference type="Gene3D" id="2.40.330.10">
    <property type="entry name" value="DNA-binding pseudobarrel domain"/>
    <property type="match status" value="1"/>
</dbReference>
<evidence type="ECO:0000256" key="3">
    <source>
        <dbReference type="ARBA" id="ARBA00023125"/>
    </source>
</evidence>
<keyword evidence="2" id="KW-0805">Transcription regulation</keyword>
<evidence type="ECO:0000256" key="4">
    <source>
        <dbReference type="ARBA" id="ARBA00023163"/>
    </source>
</evidence>
<comment type="subcellular location">
    <subcellularLocation>
        <location evidence="1">Nucleus</location>
    </subcellularLocation>
</comment>
<name>A0ABM0SP09_CAMSA</name>
<gene>
    <name evidence="8" type="primary">LOC104700241</name>
</gene>
<keyword evidence="4" id="KW-0804">Transcription</keyword>
<reference evidence="8" key="2">
    <citation type="submission" date="2025-08" db="UniProtKB">
        <authorList>
            <consortium name="RefSeq"/>
        </authorList>
    </citation>
    <scope>IDENTIFICATION</scope>
    <source>
        <tissue evidence="8">Leaf</tissue>
    </source>
</reference>
<feature type="compositionally biased region" description="Low complexity" evidence="6">
    <location>
        <begin position="256"/>
        <end position="270"/>
    </location>
</feature>
<evidence type="ECO:0000256" key="1">
    <source>
        <dbReference type="ARBA" id="ARBA00004123"/>
    </source>
</evidence>